<dbReference type="InterPro" id="IPR045010">
    <property type="entry name" value="MDR_fam"/>
</dbReference>
<dbReference type="InterPro" id="IPR037399">
    <property type="entry name" value="PTGR2"/>
</dbReference>
<evidence type="ECO:0000256" key="10">
    <source>
        <dbReference type="ARBA" id="ARBA00033119"/>
    </source>
</evidence>
<proteinExistence type="inferred from homology"/>
<dbReference type="GO" id="GO:0006693">
    <property type="term" value="P:prostaglandin metabolic process"/>
    <property type="evidence" value="ECO:0007669"/>
    <property type="project" value="InterPro"/>
</dbReference>
<accession>A0A8T2K4G4</accession>
<feature type="domain" description="Alcohol dehydrogenase-like C-terminal" evidence="17">
    <location>
        <begin position="168"/>
        <end position="263"/>
    </location>
</feature>
<comment type="catalytic activity">
    <reaction evidence="14">
        <text>13,14-dihydro-15-oxo-prostaglandin F1alpha + NADP(+) = 15-oxoprostaglandin F1alpha + NADPH + H(+)</text>
        <dbReference type="Rhea" id="RHEA:50592"/>
        <dbReference type="ChEBI" id="CHEBI:15378"/>
        <dbReference type="ChEBI" id="CHEBI:57783"/>
        <dbReference type="ChEBI" id="CHEBI:58349"/>
        <dbReference type="ChEBI" id="CHEBI:79072"/>
        <dbReference type="ChEBI" id="CHEBI:133411"/>
    </reaction>
    <physiologicalReaction direction="right-to-left" evidence="14">
        <dbReference type="Rhea" id="RHEA:50594"/>
    </physiologicalReaction>
</comment>
<evidence type="ECO:0000313" key="20">
    <source>
        <dbReference type="Proteomes" id="UP000812440"/>
    </source>
</evidence>
<evidence type="ECO:0000256" key="12">
    <source>
        <dbReference type="ARBA" id="ARBA00047581"/>
    </source>
</evidence>
<dbReference type="OrthoDB" id="809632at2759"/>
<comment type="caution">
    <text evidence="19">The sequence shown here is derived from an EMBL/GenBank/DDBJ whole genome shotgun (WGS) entry which is preliminary data.</text>
</comment>
<evidence type="ECO:0000256" key="8">
    <source>
        <dbReference type="ARBA" id="ARBA00023002"/>
    </source>
</evidence>
<evidence type="ECO:0000256" key="16">
    <source>
        <dbReference type="ARBA" id="ARBA00049070"/>
    </source>
</evidence>
<comment type="similarity">
    <text evidence="2">Belongs to the NADP-dependent oxidoreductase L4BD family.</text>
</comment>
<comment type="catalytic activity">
    <reaction evidence="12">
        <text>13,14-dihydro-15-oxo-prostaglandin E2 + NAD(+) = 15-oxoprostaglandin E2 + NADH + H(+)</text>
        <dbReference type="Rhea" id="RHEA:11916"/>
        <dbReference type="ChEBI" id="CHEBI:15378"/>
        <dbReference type="ChEBI" id="CHEBI:57400"/>
        <dbReference type="ChEBI" id="CHEBI:57402"/>
        <dbReference type="ChEBI" id="CHEBI:57540"/>
        <dbReference type="ChEBI" id="CHEBI:57945"/>
        <dbReference type="EC" id="1.3.1.48"/>
    </reaction>
    <physiologicalReaction direction="right-to-left" evidence="12">
        <dbReference type="Rhea" id="RHEA:11918"/>
    </physiologicalReaction>
</comment>
<dbReference type="Pfam" id="PF00107">
    <property type="entry name" value="ADH_zinc_N"/>
    <property type="match status" value="1"/>
</dbReference>
<evidence type="ECO:0000313" key="19">
    <source>
        <dbReference type="EMBL" id="KAG8449456.1"/>
    </source>
</evidence>
<comment type="subcellular location">
    <subcellularLocation>
        <location evidence="1">Cytoplasm</location>
    </subcellularLocation>
</comment>
<evidence type="ECO:0000256" key="13">
    <source>
        <dbReference type="ARBA" id="ARBA00047834"/>
    </source>
</evidence>
<evidence type="ECO:0000256" key="15">
    <source>
        <dbReference type="ARBA" id="ARBA00048290"/>
    </source>
</evidence>
<dbReference type="EC" id="1.3.1.48" evidence="4"/>
<dbReference type="GO" id="GO:0005737">
    <property type="term" value="C:cytoplasm"/>
    <property type="evidence" value="ECO:0007669"/>
    <property type="project" value="UniProtKB-SubCell"/>
</dbReference>
<name>A0A8T2K4G4_9PIPI</name>
<dbReference type="Pfam" id="PF16884">
    <property type="entry name" value="ADH_N_2"/>
    <property type="match status" value="1"/>
</dbReference>
<dbReference type="InterPro" id="IPR013149">
    <property type="entry name" value="ADH-like_C"/>
</dbReference>
<dbReference type="Gene3D" id="3.90.180.10">
    <property type="entry name" value="Medium-chain alcohol dehydrogenases, catalytic domain"/>
    <property type="match status" value="1"/>
</dbReference>
<dbReference type="Gene3D" id="3.40.50.720">
    <property type="entry name" value="NAD(P)-binding Rossmann-like Domain"/>
    <property type="match status" value="1"/>
</dbReference>
<comment type="subunit">
    <text evidence="3">Monomer.</text>
</comment>
<dbReference type="CDD" id="cd08293">
    <property type="entry name" value="PTGR2"/>
    <property type="match status" value="1"/>
</dbReference>
<evidence type="ECO:0000256" key="7">
    <source>
        <dbReference type="ARBA" id="ARBA00022857"/>
    </source>
</evidence>
<evidence type="ECO:0000256" key="9">
    <source>
        <dbReference type="ARBA" id="ARBA00023098"/>
    </source>
</evidence>
<dbReference type="PANTHER" id="PTHR43205:SF5">
    <property type="entry name" value="PROSTAGLANDIN REDUCTASE 2"/>
    <property type="match status" value="1"/>
</dbReference>
<dbReference type="InterPro" id="IPR036291">
    <property type="entry name" value="NAD(P)-bd_dom_sf"/>
</dbReference>
<gene>
    <name evidence="19" type="ORF">GDO86_016200</name>
</gene>
<evidence type="ECO:0000256" key="1">
    <source>
        <dbReference type="ARBA" id="ARBA00004496"/>
    </source>
</evidence>
<evidence type="ECO:0000256" key="5">
    <source>
        <dbReference type="ARBA" id="ARBA00020652"/>
    </source>
</evidence>
<keyword evidence="7" id="KW-0521">NADP</keyword>
<evidence type="ECO:0000256" key="6">
    <source>
        <dbReference type="ARBA" id="ARBA00022490"/>
    </source>
</evidence>
<dbReference type="FunFam" id="3.40.50.720:FF:000121">
    <property type="entry name" value="Prostaglandin reductase 2"/>
    <property type="match status" value="1"/>
</dbReference>
<evidence type="ECO:0000256" key="2">
    <source>
        <dbReference type="ARBA" id="ARBA00010460"/>
    </source>
</evidence>
<comment type="catalytic activity">
    <reaction evidence="16">
        <text>13,14-dihydro-15-oxo-prostaglandin E1 + NADP(+) = 15-oxoprostaglandin E1 + NADPH + H(+)</text>
        <dbReference type="Rhea" id="RHEA:50584"/>
        <dbReference type="ChEBI" id="CHEBI:15378"/>
        <dbReference type="ChEBI" id="CHEBI:57401"/>
        <dbReference type="ChEBI" id="CHEBI:57783"/>
        <dbReference type="ChEBI" id="CHEBI:58349"/>
        <dbReference type="ChEBI" id="CHEBI:133408"/>
    </reaction>
    <physiologicalReaction direction="right-to-left" evidence="16">
        <dbReference type="Rhea" id="RHEA:50586"/>
    </physiologicalReaction>
</comment>
<organism evidence="19 20">
    <name type="scientific">Hymenochirus boettgeri</name>
    <name type="common">Congo dwarf clawed frog</name>
    <dbReference type="NCBI Taxonomy" id="247094"/>
    <lineage>
        <taxon>Eukaryota</taxon>
        <taxon>Metazoa</taxon>
        <taxon>Chordata</taxon>
        <taxon>Craniata</taxon>
        <taxon>Vertebrata</taxon>
        <taxon>Euteleostomi</taxon>
        <taxon>Amphibia</taxon>
        <taxon>Batrachia</taxon>
        <taxon>Anura</taxon>
        <taxon>Pipoidea</taxon>
        <taxon>Pipidae</taxon>
        <taxon>Pipinae</taxon>
        <taxon>Hymenochirus</taxon>
    </lineage>
</organism>
<keyword evidence="6" id="KW-0963">Cytoplasm</keyword>
<comment type="function">
    <text evidence="11">Functions as 15-oxo-prostaglandin 13-reductase and acts on 15-keto-PGE1, 15-keto-PGE2, 15-keto-PGE1-alpha and 15-keto-PGE2-alpha with highest activity towards 15-keto-PGE2. Overexpression represses transcriptional activity of PPARG and inhibits adipocyte differentiation.</text>
</comment>
<dbReference type="SUPFAM" id="SSF50129">
    <property type="entry name" value="GroES-like"/>
    <property type="match status" value="2"/>
</dbReference>
<keyword evidence="9" id="KW-0443">Lipid metabolism</keyword>
<dbReference type="Proteomes" id="UP000812440">
    <property type="component" value="Chromosome 8_10"/>
</dbReference>
<dbReference type="InterPro" id="IPR041694">
    <property type="entry name" value="ADH_N_2"/>
</dbReference>
<dbReference type="SUPFAM" id="SSF51735">
    <property type="entry name" value="NAD(P)-binding Rossmann-fold domains"/>
    <property type="match status" value="1"/>
</dbReference>
<keyword evidence="20" id="KW-1185">Reference proteome</keyword>
<comment type="catalytic activity">
    <reaction evidence="13">
        <text>13,14-dihydro-15-oxo-prostaglandin E2 + NADP(+) = 15-oxoprostaglandin E2 + NADPH + H(+)</text>
        <dbReference type="Rhea" id="RHEA:11912"/>
        <dbReference type="ChEBI" id="CHEBI:15378"/>
        <dbReference type="ChEBI" id="CHEBI:57400"/>
        <dbReference type="ChEBI" id="CHEBI:57402"/>
        <dbReference type="ChEBI" id="CHEBI:57783"/>
        <dbReference type="ChEBI" id="CHEBI:58349"/>
        <dbReference type="EC" id="1.3.1.48"/>
    </reaction>
    <physiologicalReaction direction="right-to-left" evidence="13">
        <dbReference type="Rhea" id="RHEA:11914"/>
    </physiologicalReaction>
</comment>
<dbReference type="EMBL" id="JAACNH010000003">
    <property type="protein sequence ID" value="KAG8449456.1"/>
    <property type="molecule type" value="Genomic_DNA"/>
</dbReference>
<dbReference type="GO" id="GO:0047522">
    <property type="term" value="F:15-oxoprostaglandin 13-reductase [NAD(P)+] activity"/>
    <property type="evidence" value="ECO:0007669"/>
    <property type="project" value="UniProtKB-EC"/>
</dbReference>
<evidence type="ECO:0000259" key="17">
    <source>
        <dbReference type="Pfam" id="PF00107"/>
    </source>
</evidence>
<reference evidence="19" key="1">
    <citation type="thesis" date="2020" institute="ProQuest LLC" country="789 East Eisenhower Parkway, Ann Arbor, MI, USA">
        <title>Comparative Genomics and Chromosome Evolution.</title>
        <authorList>
            <person name="Mudd A.B."/>
        </authorList>
    </citation>
    <scope>NUCLEOTIDE SEQUENCE</scope>
    <source>
        <strain evidence="19">Female2</strain>
        <tissue evidence="19">Blood</tissue>
    </source>
</reference>
<keyword evidence="8" id="KW-0560">Oxidoreductase</keyword>
<dbReference type="InterPro" id="IPR011032">
    <property type="entry name" value="GroES-like_sf"/>
</dbReference>
<sequence>MKIQRVVLASRPGNDREPMAENFHLEHVTLSEEMTEGQILARTLFLSVDPYLRCRLNEDTGADYIQPWTISEVVDSGGIGVVEESRTTELVPGDLVISFNWPWQTKCILNGSSLKKLDPNLVDGHLSHFLGAVGLTGLTALLGIKEKGHLVSGANQTMVVSGAAGACGSLAGQIGNILGCSYIVGICGTDQKCAVLMSELGFHNALNYKEEGLAEKLRLCCPNGVDVYFDNVGGEISDTVINQMNPNSHIILCGQISQYNKDVPYPPPLCSRTEAFLRENNITRERFMVLNYTEQFDSCIAQLSQWMRTGKLKVKETIVYGLENTAGAFISMMTGGNIGKQIVQVSE</sequence>
<protein>
    <recommendedName>
        <fullName evidence="5">Prostaglandin reductase 2</fullName>
        <ecNumber evidence="4">1.3.1.48</ecNumber>
    </recommendedName>
    <alternativeName>
        <fullName evidence="10">15-oxoprostaglandin 13-reductase</fullName>
    </alternativeName>
</protein>
<evidence type="ECO:0000259" key="18">
    <source>
        <dbReference type="Pfam" id="PF16884"/>
    </source>
</evidence>
<evidence type="ECO:0000256" key="4">
    <source>
        <dbReference type="ARBA" id="ARBA00011981"/>
    </source>
</evidence>
<evidence type="ECO:0000256" key="11">
    <source>
        <dbReference type="ARBA" id="ARBA00045413"/>
    </source>
</evidence>
<comment type="catalytic activity">
    <reaction evidence="15">
        <text>13,14-dihydro-15-oxo-PGF2alpha + NADP(+) = 15-oxoprostaglandin F2alpha + NADPH + H(+)</text>
        <dbReference type="Rhea" id="RHEA:50588"/>
        <dbReference type="ChEBI" id="CHEBI:15378"/>
        <dbReference type="ChEBI" id="CHEBI:57783"/>
        <dbReference type="ChEBI" id="CHEBI:58349"/>
        <dbReference type="ChEBI" id="CHEBI:133374"/>
        <dbReference type="ChEBI" id="CHEBI:133409"/>
    </reaction>
    <physiologicalReaction direction="right-to-left" evidence="15">
        <dbReference type="Rhea" id="RHEA:50590"/>
    </physiologicalReaction>
</comment>
<evidence type="ECO:0000256" key="3">
    <source>
        <dbReference type="ARBA" id="ARBA00011245"/>
    </source>
</evidence>
<evidence type="ECO:0000256" key="14">
    <source>
        <dbReference type="ARBA" id="ARBA00047878"/>
    </source>
</evidence>
<feature type="domain" description="Oxidoreductase N-terminal" evidence="18">
    <location>
        <begin position="5"/>
        <end position="116"/>
    </location>
</feature>
<dbReference type="AlphaFoldDB" id="A0A8T2K4G4"/>
<dbReference type="PANTHER" id="PTHR43205">
    <property type="entry name" value="PROSTAGLANDIN REDUCTASE"/>
    <property type="match status" value="1"/>
</dbReference>